<evidence type="ECO:0000313" key="2">
    <source>
        <dbReference type="Proteomes" id="UP001190700"/>
    </source>
</evidence>
<evidence type="ECO:0000313" key="1">
    <source>
        <dbReference type="EMBL" id="KAK3235107.1"/>
    </source>
</evidence>
<gene>
    <name evidence="1" type="ORF">CYMTET_54674</name>
</gene>
<comment type="caution">
    <text evidence="1">The sequence shown here is derived from an EMBL/GenBank/DDBJ whole genome shotgun (WGS) entry which is preliminary data.</text>
</comment>
<dbReference type="Gene3D" id="3.40.960.10">
    <property type="entry name" value="VSR Endonuclease"/>
    <property type="match status" value="1"/>
</dbReference>
<keyword evidence="2" id="KW-1185">Reference proteome</keyword>
<reference evidence="1 2" key="1">
    <citation type="journal article" date="2015" name="Genome Biol. Evol.">
        <title>Comparative Genomics of a Bacterivorous Green Alga Reveals Evolutionary Causalities and Consequences of Phago-Mixotrophic Mode of Nutrition.</title>
        <authorList>
            <person name="Burns J.A."/>
            <person name="Paasch A."/>
            <person name="Narechania A."/>
            <person name="Kim E."/>
        </authorList>
    </citation>
    <scope>NUCLEOTIDE SEQUENCE [LARGE SCALE GENOMIC DNA]</scope>
    <source>
        <strain evidence="1 2">PLY_AMNH</strain>
    </source>
</reference>
<dbReference type="Proteomes" id="UP001190700">
    <property type="component" value="Unassembled WGS sequence"/>
</dbReference>
<accession>A0AAE0BG95</accession>
<proteinExistence type="predicted"/>
<evidence type="ECO:0008006" key="3">
    <source>
        <dbReference type="Google" id="ProtNLM"/>
    </source>
</evidence>
<sequence length="364" mass="40290">MGSCEPEVKAMLQRSHRRSRTAGGLSAQHVGNALYGLQSMGSTEPEVKALLQALTPKVKDCNALDAQEAVGNALYGLKSMGSNEPEVKAMLQALTPKVKDCKEELSAQAVSNALYGLHGKDDSWSKSLVEEVLLPRLFSMTKMSDHLAVTFLVQVLALGGHRRPAWLTQEYEVLSQGSRTPASRAEKTLLAHIENTYPTVQVECALLVDGFDLDLYFPKVKLNVEVDGLHHGEPAQQLRDTWRDRHLEQHHGIKTIRLPLMKEGKWQRDLRKEFDEKVGVEEVLCCLPRPPEVSIAKGTRTCGSMDPYKAHLARSYAAAAVRRGSRAARSTYEAQKGLSRLTSMPKGMIPCVMVERWDVSLPLG</sequence>
<organism evidence="1 2">
    <name type="scientific">Cymbomonas tetramitiformis</name>
    <dbReference type="NCBI Taxonomy" id="36881"/>
    <lineage>
        <taxon>Eukaryota</taxon>
        <taxon>Viridiplantae</taxon>
        <taxon>Chlorophyta</taxon>
        <taxon>Pyramimonadophyceae</taxon>
        <taxon>Pyramimonadales</taxon>
        <taxon>Pyramimonadaceae</taxon>
        <taxon>Cymbomonas</taxon>
    </lineage>
</organism>
<protein>
    <recommendedName>
        <fullName evidence="3">RAP domain-containing protein</fullName>
    </recommendedName>
</protein>
<dbReference type="AlphaFoldDB" id="A0AAE0BG95"/>
<name>A0AAE0BG95_9CHLO</name>
<dbReference type="EMBL" id="LGRX02035366">
    <property type="protein sequence ID" value="KAK3235107.1"/>
    <property type="molecule type" value="Genomic_DNA"/>
</dbReference>